<dbReference type="Pfam" id="PF16676">
    <property type="entry name" value="FOXO-TAD"/>
    <property type="match status" value="1"/>
</dbReference>
<dbReference type="Pfam" id="PF00250">
    <property type="entry name" value="Forkhead"/>
    <property type="match status" value="1"/>
</dbReference>
<dbReference type="Proteomes" id="UP000694700">
    <property type="component" value="Unplaced"/>
</dbReference>
<dbReference type="Gene3D" id="1.10.10.10">
    <property type="entry name" value="Winged helix-like DNA-binding domain superfamily/Winged helix DNA-binding domain"/>
    <property type="match status" value="1"/>
</dbReference>
<evidence type="ECO:0000256" key="1">
    <source>
        <dbReference type="ARBA" id="ARBA00004123"/>
    </source>
</evidence>
<reference evidence="11" key="2">
    <citation type="submission" date="2025-05" db="UniProtKB">
        <authorList>
            <consortium name="Ensembl"/>
        </authorList>
    </citation>
    <scope>IDENTIFICATION</scope>
</reference>
<dbReference type="GO" id="GO:0005634">
    <property type="term" value="C:nucleus"/>
    <property type="evidence" value="ECO:0007669"/>
    <property type="project" value="UniProtKB-SubCell"/>
</dbReference>
<feature type="region of interest" description="Disordered" evidence="9">
    <location>
        <begin position="412"/>
        <end position="433"/>
    </location>
</feature>
<organism evidence="11 12">
    <name type="scientific">Cyprinus carpio</name>
    <name type="common">Common carp</name>
    <dbReference type="NCBI Taxonomy" id="7962"/>
    <lineage>
        <taxon>Eukaryota</taxon>
        <taxon>Metazoa</taxon>
        <taxon>Chordata</taxon>
        <taxon>Craniata</taxon>
        <taxon>Vertebrata</taxon>
        <taxon>Euteleostomi</taxon>
        <taxon>Actinopterygii</taxon>
        <taxon>Neopterygii</taxon>
        <taxon>Teleostei</taxon>
        <taxon>Ostariophysi</taxon>
        <taxon>Cypriniformes</taxon>
        <taxon>Cyprinidae</taxon>
        <taxon>Cyprininae</taxon>
        <taxon>Cyprinus</taxon>
    </lineage>
</organism>
<dbReference type="InterPro" id="IPR001766">
    <property type="entry name" value="Fork_head_dom"/>
</dbReference>
<dbReference type="Proteomes" id="UP001155660">
    <property type="component" value="Chromosome B16"/>
</dbReference>
<evidence type="ECO:0000313" key="11">
    <source>
        <dbReference type="Ensembl" id="ENSCCRP00010102268.1"/>
    </source>
</evidence>
<keyword evidence="12" id="KW-1185">Reference proteome</keyword>
<dbReference type="PROSITE" id="PS00658">
    <property type="entry name" value="FORK_HEAD_2"/>
    <property type="match status" value="1"/>
</dbReference>
<dbReference type="KEGG" id="ccar:122139938"/>
<dbReference type="SMART" id="SM00339">
    <property type="entry name" value="FH"/>
    <property type="match status" value="1"/>
</dbReference>
<evidence type="ECO:0000256" key="9">
    <source>
        <dbReference type="SAM" id="MobiDB-lite"/>
    </source>
</evidence>
<dbReference type="Ensembl" id="ENSCCRT00010113605.1">
    <property type="protein sequence ID" value="ENSCCRP00010102268.1"/>
    <property type="gene ID" value="ENSCCRG00010045030.1"/>
</dbReference>
<dbReference type="OrthoDB" id="5954824at2759"/>
<evidence type="ECO:0000256" key="3">
    <source>
        <dbReference type="ARBA" id="ARBA00022490"/>
    </source>
</evidence>
<dbReference type="InterPro" id="IPR036388">
    <property type="entry name" value="WH-like_DNA-bd_sf"/>
</dbReference>
<dbReference type="GO" id="GO:0000981">
    <property type="term" value="F:DNA-binding transcription factor activity, RNA polymerase II-specific"/>
    <property type="evidence" value="ECO:0007669"/>
    <property type="project" value="TreeGrafter"/>
</dbReference>
<comment type="subcellular location">
    <subcellularLocation>
        <location evidence="2">Cytoplasm</location>
    </subcellularLocation>
    <subcellularLocation>
        <location evidence="1 8">Nucleus</location>
    </subcellularLocation>
</comment>
<dbReference type="AlphaFoldDB" id="A0A8C1RBZ3"/>
<dbReference type="InterPro" id="IPR036390">
    <property type="entry name" value="WH_DNA-bd_sf"/>
</dbReference>
<protein>
    <submittedName>
        <fullName evidence="11">Forkhead box O6 a</fullName>
    </submittedName>
    <submittedName>
        <fullName evidence="13">Forkhead box protein O6-like</fullName>
    </submittedName>
</protein>
<dbReference type="OMA" id="PACRRRM"/>
<evidence type="ECO:0000256" key="4">
    <source>
        <dbReference type="ARBA" id="ARBA00023015"/>
    </source>
</evidence>
<name>A0A8C1RBZ3_CYPCA</name>
<dbReference type="InterPro" id="IPR032068">
    <property type="entry name" value="FOXO_KIX-bd"/>
</dbReference>
<proteinExistence type="predicted"/>
<reference evidence="13" key="1">
    <citation type="submission" date="2025-04" db="UniProtKB">
        <authorList>
            <consortium name="RefSeq"/>
        </authorList>
    </citation>
    <scope>IDENTIFICATION</scope>
    <source>
        <tissue evidence="13">Muscle</tissue>
    </source>
</reference>
<evidence type="ECO:0000313" key="13">
    <source>
        <dbReference type="RefSeq" id="XP_042596273.1"/>
    </source>
</evidence>
<dbReference type="InterPro" id="IPR032067">
    <property type="entry name" value="FOXO-TAD"/>
</dbReference>
<accession>A0A8C1RBZ3</accession>
<keyword evidence="5 8" id="KW-0238">DNA-binding</keyword>
<dbReference type="InterPro" id="IPR030456">
    <property type="entry name" value="TF_fork_head_CS_2"/>
</dbReference>
<dbReference type="GeneID" id="122139938"/>
<dbReference type="PANTHER" id="PTHR45767">
    <property type="entry name" value="FORKHEAD BOX PROTEIN O"/>
    <property type="match status" value="1"/>
</dbReference>
<dbReference type="FunFam" id="1.10.10.10:FF:000032">
    <property type="entry name" value="Forkhead box protein O4"/>
    <property type="match status" value="1"/>
</dbReference>
<dbReference type="RefSeq" id="XP_042596273.1">
    <property type="nucleotide sequence ID" value="XM_042740339.1"/>
</dbReference>
<dbReference type="GO" id="GO:0005737">
    <property type="term" value="C:cytoplasm"/>
    <property type="evidence" value="ECO:0007669"/>
    <property type="project" value="UniProtKB-SubCell"/>
</dbReference>
<keyword evidence="3" id="KW-0963">Cytoplasm</keyword>
<accession>A0A8C1HU36</accession>
<evidence type="ECO:0000313" key="12">
    <source>
        <dbReference type="Proteomes" id="UP000694427"/>
    </source>
</evidence>
<keyword evidence="4" id="KW-0805">Transcription regulation</keyword>
<feature type="region of interest" description="Disordered" evidence="9">
    <location>
        <begin position="287"/>
        <end position="306"/>
    </location>
</feature>
<gene>
    <name evidence="11 13" type="primary">LOC122139938</name>
</gene>
<feature type="compositionally biased region" description="Low complexity" evidence="9">
    <location>
        <begin position="420"/>
        <end position="429"/>
    </location>
</feature>
<dbReference type="PRINTS" id="PR00053">
    <property type="entry name" value="FORKHEAD"/>
</dbReference>
<evidence type="ECO:0000256" key="6">
    <source>
        <dbReference type="ARBA" id="ARBA00023163"/>
    </source>
</evidence>
<evidence type="ECO:0000256" key="8">
    <source>
        <dbReference type="PROSITE-ProRule" id="PRU00089"/>
    </source>
</evidence>
<dbReference type="Ensembl" id="ENSCCRT00015000946.1">
    <property type="protein sequence ID" value="ENSCCRP00015000887.1"/>
    <property type="gene ID" value="ENSCCRG00015000542.1"/>
</dbReference>
<feature type="domain" description="Fork-head" evidence="10">
    <location>
        <begin position="93"/>
        <end position="187"/>
    </location>
</feature>
<evidence type="ECO:0000259" key="10">
    <source>
        <dbReference type="PROSITE" id="PS50039"/>
    </source>
</evidence>
<dbReference type="SUPFAM" id="SSF46785">
    <property type="entry name" value="Winged helix' DNA-binding domain"/>
    <property type="match status" value="1"/>
</dbReference>
<dbReference type="PANTHER" id="PTHR45767:SF5">
    <property type="entry name" value="FORKHEAD BOX PROTEIN O6"/>
    <property type="match status" value="1"/>
</dbReference>
<feature type="region of interest" description="Disordered" evidence="9">
    <location>
        <begin position="317"/>
        <end position="343"/>
    </location>
</feature>
<dbReference type="GO" id="GO:0001945">
    <property type="term" value="P:lymph vessel development"/>
    <property type="evidence" value="ECO:0007669"/>
    <property type="project" value="UniProtKB-ARBA"/>
</dbReference>
<sequence length="618" mass="68892">MMMMIEKDEAEAHQVDMETDLVSRPRSCGWTNDFSCEVNSDLSLNLSIFKVDSDHVPSPACRRRMMMLDAGGFHDLTGAALRKTKASSRRNAWGNQSYAELITRAIESTPEKRLTLSQIYDWMVRYVPYFKDKGDSNSSAGWKNSIRHNLSLHTRFIRVQNEGTGKSSWWMLNPDGVKPGKAPRRRAVSMDNGTKHLKSKGRVNRKKMAMKAEQGTETMLGFCSSPEHCSSSKKSGTGDVVVKEEFETWTDLHSFGSSLASTLSDHLSPILAEAELGEPEVERISCSASPHLYPSPSSTNSPASHCLADPRATISYQQHQSPCHKQPSYQYTSDMKGQDSTCETVYGQPDVGLLQHQSSMQTIEDNSSSMQAYKGTSTLQSLLTIGVPQFCVKDMILGKENVVHSMMVAQGSRDLHQSENNNPTTNPSSKPIHGINIIRNLSQDHQPALVHSQPSDGHMQPYIHKAPYLYSPPVNAHLPASTMLPPIPAGMQEISQDTCHLATAPYPQHHPYIYTDPHQHSIAYGLYRQPQGTGTGYHHNFHHPHQLYPHERLPADLDMDVFYSSLDCDMESILLHDIMDSGEEIDFNFDSSLTQGMGMGFGFTNTQQSHSKQSWVPG</sequence>
<dbReference type="Pfam" id="PF16675">
    <property type="entry name" value="FOXO_KIX_bdg"/>
    <property type="match status" value="1"/>
</dbReference>
<feature type="DNA-binding region" description="Fork-head" evidence="8">
    <location>
        <begin position="93"/>
        <end position="187"/>
    </location>
</feature>
<evidence type="ECO:0000256" key="2">
    <source>
        <dbReference type="ARBA" id="ARBA00004496"/>
    </source>
</evidence>
<dbReference type="GO" id="GO:0000978">
    <property type="term" value="F:RNA polymerase II cis-regulatory region sequence-specific DNA binding"/>
    <property type="evidence" value="ECO:0007669"/>
    <property type="project" value="TreeGrafter"/>
</dbReference>
<dbReference type="Proteomes" id="UP000694427">
    <property type="component" value="Unplaced"/>
</dbReference>
<keyword evidence="7 8" id="KW-0539">Nucleus</keyword>
<dbReference type="PROSITE" id="PS50039">
    <property type="entry name" value="FORK_HEAD_3"/>
    <property type="match status" value="1"/>
</dbReference>
<evidence type="ECO:0000256" key="5">
    <source>
        <dbReference type="ARBA" id="ARBA00023125"/>
    </source>
</evidence>
<keyword evidence="6" id="KW-0804">Transcription</keyword>
<evidence type="ECO:0000256" key="7">
    <source>
        <dbReference type="ARBA" id="ARBA00023242"/>
    </source>
</evidence>